<protein>
    <submittedName>
        <fullName evidence="1">Uncharacterized protein</fullName>
    </submittedName>
</protein>
<reference evidence="1" key="1">
    <citation type="submission" date="2018-02" db="EMBL/GenBank/DDBJ databases">
        <title>Rhizophora mucronata_Transcriptome.</title>
        <authorList>
            <person name="Meera S.P."/>
            <person name="Sreeshan A."/>
            <person name="Augustine A."/>
        </authorList>
    </citation>
    <scope>NUCLEOTIDE SEQUENCE</scope>
    <source>
        <tissue evidence="1">Leaf</tissue>
    </source>
</reference>
<sequence length="37" mass="4527">MLPTHGMQRATIMYVPKRVKYLHRNQFRKFEVSCMTK</sequence>
<dbReference type="EMBL" id="GGEC01092606">
    <property type="protein sequence ID" value="MBX73090.1"/>
    <property type="molecule type" value="Transcribed_RNA"/>
</dbReference>
<name>A0A2P2R1M2_RHIMU</name>
<proteinExistence type="predicted"/>
<evidence type="ECO:0000313" key="1">
    <source>
        <dbReference type="EMBL" id="MBX73090.1"/>
    </source>
</evidence>
<dbReference type="AlphaFoldDB" id="A0A2P2R1M2"/>
<organism evidence="1">
    <name type="scientific">Rhizophora mucronata</name>
    <name type="common">Asiatic mangrove</name>
    <dbReference type="NCBI Taxonomy" id="61149"/>
    <lineage>
        <taxon>Eukaryota</taxon>
        <taxon>Viridiplantae</taxon>
        <taxon>Streptophyta</taxon>
        <taxon>Embryophyta</taxon>
        <taxon>Tracheophyta</taxon>
        <taxon>Spermatophyta</taxon>
        <taxon>Magnoliopsida</taxon>
        <taxon>eudicotyledons</taxon>
        <taxon>Gunneridae</taxon>
        <taxon>Pentapetalae</taxon>
        <taxon>rosids</taxon>
        <taxon>fabids</taxon>
        <taxon>Malpighiales</taxon>
        <taxon>Rhizophoraceae</taxon>
        <taxon>Rhizophora</taxon>
    </lineage>
</organism>
<accession>A0A2P2R1M2</accession>